<reference evidence="1" key="5">
    <citation type="journal article" date="2021" name="G3 (Bethesda)">
        <title>Aegilops tauschii genome assembly Aet v5.0 features greater sequence contiguity and improved annotation.</title>
        <authorList>
            <person name="Wang L."/>
            <person name="Zhu T."/>
            <person name="Rodriguez J.C."/>
            <person name="Deal K.R."/>
            <person name="Dubcovsky J."/>
            <person name="McGuire P.E."/>
            <person name="Lux T."/>
            <person name="Spannagl M."/>
            <person name="Mayer K.F.X."/>
            <person name="Baldrich P."/>
            <person name="Meyers B.C."/>
            <person name="Huo N."/>
            <person name="Gu Y.Q."/>
            <person name="Zhou H."/>
            <person name="Devos K.M."/>
            <person name="Bennetzen J.L."/>
            <person name="Unver T."/>
            <person name="Budak H."/>
            <person name="Gulick P.J."/>
            <person name="Galiba G."/>
            <person name="Kalapos B."/>
            <person name="Nelson D.R."/>
            <person name="Li P."/>
            <person name="You F.M."/>
            <person name="Luo M.C."/>
            <person name="Dvorak J."/>
        </authorList>
    </citation>
    <scope>NUCLEOTIDE SEQUENCE [LARGE SCALE GENOMIC DNA]</scope>
    <source>
        <strain evidence="1">cv. AL8/78</strain>
    </source>
</reference>
<dbReference type="EnsemblPlants" id="AET6Gv20065600.9">
    <property type="protein sequence ID" value="AET6Gv20065600.9"/>
    <property type="gene ID" value="AET6Gv20065600"/>
</dbReference>
<sequence>QQEDSAHRLKRTQLNGIYQKVYVSKSLAENFRCQFTPSVASHGIHLTVARVSRLLSKTMIWS</sequence>
<accession>A0A453MT41</accession>
<reference evidence="1" key="3">
    <citation type="journal article" date="2017" name="Nature">
        <title>Genome sequence of the progenitor of the wheat D genome Aegilops tauschii.</title>
        <authorList>
            <person name="Luo M.C."/>
            <person name="Gu Y.Q."/>
            <person name="Puiu D."/>
            <person name="Wang H."/>
            <person name="Twardziok S.O."/>
            <person name="Deal K.R."/>
            <person name="Huo N."/>
            <person name="Zhu T."/>
            <person name="Wang L."/>
            <person name="Wang Y."/>
            <person name="McGuire P.E."/>
            <person name="Liu S."/>
            <person name="Long H."/>
            <person name="Ramasamy R.K."/>
            <person name="Rodriguez J.C."/>
            <person name="Van S.L."/>
            <person name="Yuan L."/>
            <person name="Wang Z."/>
            <person name="Xia Z."/>
            <person name="Xiao L."/>
            <person name="Anderson O.D."/>
            <person name="Ouyang S."/>
            <person name="Liang Y."/>
            <person name="Zimin A.V."/>
            <person name="Pertea G."/>
            <person name="Qi P."/>
            <person name="Bennetzen J.L."/>
            <person name="Dai X."/>
            <person name="Dawson M.W."/>
            <person name="Muller H.G."/>
            <person name="Kugler K."/>
            <person name="Rivarola-Duarte L."/>
            <person name="Spannagl M."/>
            <person name="Mayer K.F.X."/>
            <person name="Lu F.H."/>
            <person name="Bevan M.W."/>
            <person name="Leroy P."/>
            <person name="Li P."/>
            <person name="You F.M."/>
            <person name="Sun Q."/>
            <person name="Liu Z."/>
            <person name="Lyons E."/>
            <person name="Wicker T."/>
            <person name="Salzberg S.L."/>
            <person name="Devos K.M."/>
            <person name="Dvorak J."/>
        </authorList>
    </citation>
    <scope>NUCLEOTIDE SEQUENCE [LARGE SCALE GENOMIC DNA]</scope>
    <source>
        <strain evidence="1">cv. AL8/78</strain>
    </source>
</reference>
<evidence type="ECO:0000313" key="2">
    <source>
        <dbReference type="Proteomes" id="UP000015105"/>
    </source>
</evidence>
<reference evidence="2" key="1">
    <citation type="journal article" date="2014" name="Science">
        <title>Ancient hybridizations among the ancestral genomes of bread wheat.</title>
        <authorList>
            <consortium name="International Wheat Genome Sequencing Consortium,"/>
            <person name="Marcussen T."/>
            <person name="Sandve S.R."/>
            <person name="Heier L."/>
            <person name="Spannagl M."/>
            <person name="Pfeifer M."/>
            <person name="Jakobsen K.S."/>
            <person name="Wulff B.B."/>
            <person name="Steuernagel B."/>
            <person name="Mayer K.F."/>
            <person name="Olsen O.A."/>
        </authorList>
    </citation>
    <scope>NUCLEOTIDE SEQUENCE [LARGE SCALE GENOMIC DNA]</scope>
    <source>
        <strain evidence="2">cv. AL8/78</strain>
    </source>
</reference>
<reference evidence="2" key="2">
    <citation type="journal article" date="2017" name="Nat. Plants">
        <title>The Aegilops tauschii genome reveals multiple impacts of transposons.</title>
        <authorList>
            <person name="Zhao G."/>
            <person name="Zou C."/>
            <person name="Li K."/>
            <person name="Wang K."/>
            <person name="Li T."/>
            <person name="Gao L."/>
            <person name="Zhang X."/>
            <person name="Wang H."/>
            <person name="Yang Z."/>
            <person name="Liu X."/>
            <person name="Jiang W."/>
            <person name="Mao L."/>
            <person name="Kong X."/>
            <person name="Jiao Y."/>
            <person name="Jia J."/>
        </authorList>
    </citation>
    <scope>NUCLEOTIDE SEQUENCE [LARGE SCALE GENOMIC DNA]</scope>
    <source>
        <strain evidence="2">cv. AL8/78</strain>
    </source>
</reference>
<dbReference type="Proteomes" id="UP000015105">
    <property type="component" value="Chromosome 6D"/>
</dbReference>
<organism evidence="1 2">
    <name type="scientific">Aegilops tauschii subsp. strangulata</name>
    <name type="common">Goatgrass</name>
    <dbReference type="NCBI Taxonomy" id="200361"/>
    <lineage>
        <taxon>Eukaryota</taxon>
        <taxon>Viridiplantae</taxon>
        <taxon>Streptophyta</taxon>
        <taxon>Embryophyta</taxon>
        <taxon>Tracheophyta</taxon>
        <taxon>Spermatophyta</taxon>
        <taxon>Magnoliopsida</taxon>
        <taxon>Liliopsida</taxon>
        <taxon>Poales</taxon>
        <taxon>Poaceae</taxon>
        <taxon>BOP clade</taxon>
        <taxon>Pooideae</taxon>
        <taxon>Triticodae</taxon>
        <taxon>Triticeae</taxon>
        <taxon>Triticinae</taxon>
        <taxon>Aegilops</taxon>
    </lineage>
</organism>
<evidence type="ECO:0000313" key="1">
    <source>
        <dbReference type="EnsemblPlants" id="AET6Gv20065600.9"/>
    </source>
</evidence>
<proteinExistence type="predicted"/>
<dbReference type="Gramene" id="AET6Gv20065600.9">
    <property type="protein sequence ID" value="AET6Gv20065600.9"/>
    <property type="gene ID" value="AET6Gv20065600"/>
</dbReference>
<reference evidence="1" key="4">
    <citation type="submission" date="2019-03" db="UniProtKB">
        <authorList>
            <consortium name="EnsemblPlants"/>
        </authorList>
    </citation>
    <scope>IDENTIFICATION</scope>
</reference>
<dbReference type="AlphaFoldDB" id="A0A453MT41"/>
<name>A0A453MT41_AEGTS</name>
<keyword evidence="2" id="KW-1185">Reference proteome</keyword>
<protein>
    <submittedName>
        <fullName evidence="1">Uncharacterized protein</fullName>
    </submittedName>
</protein>
<dbReference type="Gene3D" id="6.10.250.1310">
    <property type="match status" value="1"/>
</dbReference>